<feature type="compositionally biased region" description="Basic residues" evidence="2">
    <location>
        <begin position="38"/>
        <end position="50"/>
    </location>
</feature>
<dbReference type="Proteomes" id="UP000017559">
    <property type="component" value="Unassembled WGS sequence"/>
</dbReference>
<protein>
    <submittedName>
        <fullName evidence="4">Snf1 kinase complex beta-subunit</fullName>
    </submittedName>
</protein>
<dbReference type="GO" id="GO:0031588">
    <property type="term" value="C:nucleotide-activated protein kinase complex"/>
    <property type="evidence" value="ECO:0007669"/>
    <property type="project" value="TreeGrafter"/>
</dbReference>
<dbReference type="InterPro" id="IPR006828">
    <property type="entry name" value="ASC_dom"/>
</dbReference>
<dbReference type="InterPro" id="IPR050827">
    <property type="entry name" value="CRP1_MDG1_kinase"/>
</dbReference>
<feature type="region of interest" description="Disordered" evidence="2">
    <location>
        <begin position="1"/>
        <end position="148"/>
    </location>
</feature>
<accession>V2XAI6</accession>
<name>V2XAI6_MONRO</name>
<evidence type="ECO:0000313" key="5">
    <source>
        <dbReference type="Proteomes" id="UP000017559"/>
    </source>
</evidence>
<dbReference type="GO" id="GO:0005737">
    <property type="term" value="C:cytoplasm"/>
    <property type="evidence" value="ECO:0007669"/>
    <property type="project" value="TreeGrafter"/>
</dbReference>
<keyword evidence="4" id="KW-0808">Transferase</keyword>
<dbReference type="SUPFAM" id="SSF160219">
    <property type="entry name" value="AMPKBI-like"/>
    <property type="match status" value="1"/>
</dbReference>
<dbReference type="InterPro" id="IPR032640">
    <property type="entry name" value="AMPK1_CBM"/>
</dbReference>
<feature type="region of interest" description="Disordered" evidence="2">
    <location>
        <begin position="435"/>
        <end position="533"/>
    </location>
</feature>
<sequence>MGNSSSTQNSGGGGLRRFSSPNSNPKSDRERIPNTHPHAPRPHRSLRVKKKSLELPDLAPLSLNPYQNHQPTAPYRSNPLPIPPQARQGSIFWNEGQPVDPDYRNRPRRSNNSSRQPSAQSSVISSQQTHSRPPSYRTQESPSTAQPFASTLEDELVREERSEDGNLVASGQYNPLATRTSIPAKTTISPAVSGELVEKEILAEKKERESLDGDEVMVKISWRGGGMNIFLARQGDDEWRGRRRMERESPDSNTFSTTIFLRSGTHHLRFLVDDQWRVADDLPTTVDQEGGLANYVAVGPGFDGTAPPATTSLSKIIAAAPSSPPPQRQGYSFWTDDDDNDFSERPYATIKYTPYIPQWTSEIPLELIEAAQQEETFLAHQHMYQGYEQGRGRTQHVNGFVPLPNIPPAPRLPRILDKLILNQPIKVGVSQGVPLAGASLVPGAGKVSERERRKERDKRNLGMTAAEDWEDRERERAQRPLPVTTASGTDVSASRASTDSQATVTGPSRPMSPPRVNPGERPMSPPRFRGPPTPMPTVVDNRTIADDTSVLPVPSHVVLHHLCTSAIKNGVLAVGETVRYRKKYLTTIYYKPT</sequence>
<gene>
    <name evidence="4" type="ORF">Moror_7257</name>
</gene>
<dbReference type="SUPFAM" id="SSF81296">
    <property type="entry name" value="E set domains"/>
    <property type="match status" value="1"/>
</dbReference>
<dbReference type="CDD" id="cd02859">
    <property type="entry name" value="E_set_AMPKbeta_like_N"/>
    <property type="match status" value="1"/>
</dbReference>
<feature type="compositionally biased region" description="Pro residues" evidence="2">
    <location>
        <begin position="523"/>
        <end position="533"/>
    </location>
</feature>
<feature type="compositionally biased region" description="Basic and acidic residues" evidence="2">
    <location>
        <begin position="447"/>
        <end position="460"/>
    </location>
</feature>
<comment type="similarity">
    <text evidence="1">Belongs to the 5'-AMP-activated protein kinase beta subunit family.</text>
</comment>
<evidence type="ECO:0000256" key="1">
    <source>
        <dbReference type="ARBA" id="ARBA00010926"/>
    </source>
</evidence>
<dbReference type="InterPro" id="IPR014756">
    <property type="entry name" value="Ig_E-set"/>
</dbReference>
<dbReference type="Pfam" id="PF04739">
    <property type="entry name" value="AMPKBI"/>
    <property type="match status" value="1"/>
</dbReference>
<dbReference type="SMART" id="SM01010">
    <property type="entry name" value="AMPKBI"/>
    <property type="match status" value="1"/>
</dbReference>
<dbReference type="GO" id="GO:0016301">
    <property type="term" value="F:kinase activity"/>
    <property type="evidence" value="ECO:0007669"/>
    <property type="project" value="UniProtKB-KW"/>
</dbReference>
<feature type="domain" description="Association with the SNF1 complex (ASC)" evidence="3">
    <location>
        <begin position="352"/>
        <end position="593"/>
    </location>
</feature>
<feature type="compositionally biased region" description="Low complexity" evidence="2">
    <location>
        <begin position="110"/>
        <end position="128"/>
    </location>
</feature>
<feature type="compositionally biased region" description="Polar residues" evidence="2">
    <location>
        <begin position="484"/>
        <end position="506"/>
    </location>
</feature>
<dbReference type="PANTHER" id="PTHR10343">
    <property type="entry name" value="5'-AMP-ACTIVATED PROTEIN KINASE , BETA SUBUNIT"/>
    <property type="match status" value="1"/>
</dbReference>
<keyword evidence="4" id="KW-0418">Kinase</keyword>
<dbReference type="GO" id="GO:0005634">
    <property type="term" value="C:nucleus"/>
    <property type="evidence" value="ECO:0007669"/>
    <property type="project" value="TreeGrafter"/>
</dbReference>
<dbReference type="GO" id="GO:0019901">
    <property type="term" value="F:protein kinase binding"/>
    <property type="evidence" value="ECO:0007669"/>
    <property type="project" value="TreeGrafter"/>
</dbReference>
<dbReference type="AlphaFoldDB" id="V2XAI6"/>
<dbReference type="KEGG" id="mrr:Moror_7257"/>
<dbReference type="EMBL" id="AWSO01000053">
    <property type="protein sequence ID" value="ESK96183.1"/>
    <property type="molecule type" value="Genomic_DNA"/>
</dbReference>
<dbReference type="Gene3D" id="6.20.250.60">
    <property type="match status" value="1"/>
</dbReference>
<keyword evidence="5" id="KW-1185">Reference proteome</keyword>
<dbReference type="InterPro" id="IPR037256">
    <property type="entry name" value="ASC_dom_sf"/>
</dbReference>
<dbReference type="GO" id="GO:0007165">
    <property type="term" value="P:signal transduction"/>
    <property type="evidence" value="ECO:0007669"/>
    <property type="project" value="TreeGrafter"/>
</dbReference>
<organism evidence="4 5">
    <name type="scientific">Moniliophthora roreri (strain MCA 2997)</name>
    <name type="common">Cocoa frosty pod rot fungus</name>
    <name type="synonym">Crinipellis roreri</name>
    <dbReference type="NCBI Taxonomy" id="1381753"/>
    <lineage>
        <taxon>Eukaryota</taxon>
        <taxon>Fungi</taxon>
        <taxon>Dikarya</taxon>
        <taxon>Basidiomycota</taxon>
        <taxon>Agaricomycotina</taxon>
        <taxon>Agaricomycetes</taxon>
        <taxon>Agaricomycetidae</taxon>
        <taxon>Agaricales</taxon>
        <taxon>Marasmiineae</taxon>
        <taxon>Marasmiaceae</taxon>
        <taxon>Moniliophthora</taxon>
    </lineage>
</organism>
<reference evidence="4 5" key="1">
    <citation type="journal article" date="2014" name="BMC Genomics">
        <title>Genome and secretome analysis of the hemibiotrophic fungal pathogen, Moniliophthora roreri, which causes frosty pod rot disease of cacao: mechanisms of the biotrophic and necrotrophic phases.</title>
        <authorList>
            <person name="Meinhardt L.W."/>
            <person name="Costa G.G.L."/>
            <person name="Thomazella D.P.T."/>
            <person name="Teixeira P.J.P.L."/>
            <person name="Carazzolle M.F."/>
            <person name="Schuster S.C."/>
            <person name="Carlson J.E."/>
            <person name="Guiltinan M.J."/>
            <person name="Mieczkowski P."/>
            <person name="Farmer A."/>
            <person name="Ramaraj T."/>
            <person name="Crozier J."/>
            <person name="Davis R.E."/>
            <person name="Shao J."/>
            <person name="Melnick R.L."/>
            <person name="Pereira G.A.G."/>
            <person name="Bailey B.A."/>
        </authorList>
    </citation>
    <scope>NUCLEOTIDE SEQUENCE [LARGE SCALE GENOMIC DNA]</scope>
    <source>
        <strain evidence="4 5">MCA 2997</strain>
    </source>
</reference>
<dbReference type="STRING" id="1381753.V2XAI6"/>
<feature type="compositionally biased region" description="Polar residues" evidence="2">
    <location>
        <begin position="129"/>
        <end position="148"/>
    </location>
</feature>
<dbReference type="Pfam" id="PF16561">
    <property type="entry name" value="AMPK1_CBM"/>
    <property type="match status" value="1"/>
</dbReference>
<dbReference type="HOGENOM" id="CLU_016059_0_0_1"/>
<evidence type="ECO:0000313" key="4">
    <source>
        <dbReference type="EMBL" id="ESK96183.1"/>
    </source>
</evidence>
<dbReference type="PANTHER" id="PTHR10343:SF84">
    <property type="entry name" value="5'-AMP-ACTIVATED PROTEIN KINASE SUBUNIT BETA-1"/>
    <property type="match status" value="1"/>
</dbReference>
<dbReference type="OrthoDB" id="531008at2759"/>
<dbReference type="Gene3D" id="2.60.40.10">
    <property type="entry name" value="Immunoglobulins"/>
    <property type="match status" value="1"/>
</dbReference>
<comment type="caution">
    <text evidence="4">The sequence shown here is derived from an EMBL/GenBank/DDBJ whole genome shotgun (WGS) entry which is preliminary data.</text>
</comment>
<evidence type="ECO:0000256" key="2">
    <source>
        <dbReference type="SAM" id="MobiDB-lite"/>
    </source>
</evidence>
<proteinExistence type="inferred from homology"/>
<dbReference type="InterPro" id="IPR013783">
    <property type="entry name" value="Ig-like_fold"/>
</dbReference>
<evidence type="ECO:0000259" key="3">
    <source>
        <dbReference type="SMART" id="SM01010"/>
    </source>
</evidence>